<sequence length="381" mass="41432">MKKSTSILALAGALMLAACAPFTPYKPAMPDTVSSLRFIGEQRLPWRLQYKDTMVGGLSGIDYDAASGEWVMISDDRSQHNPARFYSARLQYDGDSFKPVELSGVALFLQPDGSTYPSKEDYKRAGGVVSDLETIRVDPQDGSIWYGSEGDVSLGLDPFVRHATRDGRYLSTLPLPPMFTVSTDHSSGPRNNQSFEGMSFSPDGRTLWVSLEGPMYQDGPAPDPVNGAVNRITHFARDGKVLGQYAYPLDPIPAAPGKGKYADNGISEILAIGATRLLVLERAGVQGEDGKYTDYVRIYEIEADGASDIQKLPTLKGASYKLMKKRLVLDVGTLNLPIVDNLEGMSFGPVLANGHASLVLISDDNFGKNQVTQLLLFEIIP</sequence>
<feature type="chain" id="PRO_5047425367" evidence="1">
    <location>
        <begin position="21"/>
        <end position="381"/>
    </location>
</feature>
<proteinExistence type="predicted"/>
<dbReference type="Proteomes" id="UP000666369">
    <property type="component" value="Unassembled WGS sequence"/>
</dbReference>
<dbReference type="PANTHER" id="PTHR37957:SF1">
    <property type="entry name" value="PHYTASE-LIKE DOMAIN-CONTAINING PROTEIN"/>
    <property type="match status" value="1"/>
</dbReference>
<keyword evidence="1" id="KW-0732">Signal</keyword>
<dbReference type="SUPFAM" id="SSF63829">
    <property type="entry name" value="Calcium-dependent phosphotriesterase"/>
    <property type="match status" value="1"/>
</dbReference>
<evidence type="ECO:0000313" key="4">
    <source>
        <dbReference type="Proteomes" id="UP000666369"/>
    </source>
</evidence>
<organism evidence="3 4">
    <name type="scientific">Duganella aceris</name>
    <dbReference type="NCBI Taxonomy" id="2703883"/>
    <lineage>
        <taxon>Bacteria</taxon>
        <taxon>Pseudomonadati</taxon>
        <taxon>Pseudomonadota</taxon>
        <taxon>Betaproteobacteria</taxon>
        <taxon>Burkholderiales</taxon>
        <taxon>Oxalobacteraceae</taxon>
        <taxon>Telluria group</taxon>
        <taxon>Duganella</taxon>
    </lineage>
</organism>
<keyword evidence="4" id="KW-1185">Reference proteome</keyword>
<evidence type="ECO:0000313" key="3">
    <source>
        <dbReference type="EMBL" id="NGZ84818.1"/>
    </source>
</evidence>
<accession>A0ABX0FJV8</accession>
<evidence type="ECO:0000256" key="1">
    <source>
        <dbReference type="SAM" id="SignalP"/>
    </source>
</evidence>
<dbReference type="InterPro" id="IPR027372">
    <property type="entry name" value="Phytase-like_dom"/>
</dbReference>
<name>A0ABX0FJV8_9BURK</name>
<feature type="signal peptide" evidence="1">
    <location>
        <begin position="1"/>
        <end position="20"/>
    </location>
</feature>
<dbReference type="Pfam" id="PF13449">
    <property type="entry name" value="Phytase-like"/>
    <property type="match status" value="1"/>
</dbReference>
<dbReference type="EMBL" id="JAADJT010000004">
    <property type="protein sequence ID" value="NGZ84818.1"/>
    <property type="molecule type" value="Genomic_DNA"/>
</dbReference>
<feature type="domain" description="Phytase-like" evidence="2">
    <location>
        <begin position="54"/>
        <end position="366"/>
    </location>
</feature>
<protein>
    <submittedName>
        <fullName evidence="3">Esterase-like activity of phytase family protein</fullName>
    </submittedName>
</protein>
<dbReference type="PROSITE" id="PS51257">
    <property type="entry name" value="PROKAR_LIPOPROTEIN"/>
    <property type="match status" value="1"/>
</dbReference>
<gene>
    <name evidence="3" type="ORF">GW587_11195</name>
</gene>
<comment type="caution">
    <text evidence="3">The sequence shown here is derived from an EMBL/GenBank/DDBJ whole genome shotgun (WGS) entry which is preliminary data.</text>
</comment>
<dbReference type="PANTHER" id="PTHR37957">
    <property type="entry name" value="BLR7070 PROTEIN"/>
    <property type="match status" value="1"/>
</dbReference>
<dbReference type="RefSeq" id="WP_166102460.1">
    <property type="nucleotide sequence ID" value="NZ_JAADJT010000004.1"/>
</dbReference>
<reference evidence="4" key="1">
    <citation type="submission" date="2023-07" db="EMBL/GenBank/DDBJ databases">
        <title>Duganella aceri sp. nov., isolated from tree sap.</title>
        <authorList>
            <person name="Kim I.S."/>
        </authorList>
    </citation>
    <scope>NUCLEOTIDE SEQUENCE [LARGE SCALE GENOMIC DNA]</scope>
    <source>
        <strain evidence="4">SAP-35</strain>
    </source>
</reference>
<evidence type="ECO:0000259" key="2">
    <source>
        <dbReference type="Pfam" id="PF13449"/>
    </source>
</evidence>